<feature type="domain" description="MapZ extracellular" evidence="3">
    <location>
        <begin position="50"/>
        <end position="144"/>
    </location>
</feature>
<feature type="region of interest" description="Disordered" evidence="1">
    <location>
        <begin position="179"/>
        <end position="297"/>
    </location>
</feature>
<name>A0AAF0CVA4_9ENTE</name>
<evidence type="ECO:0000256" key="2">
    <source>
        <dbReference type="SAM" id="Phobius"/>
    </source>
</evidence>
<keyword evidence="2" id="KW-0472">Membrane</keyword>
<evidence type="ECO:0000313" key="5">
    <source>
        <dbReference type="Proteomes" id="UP001179647"/>
    </source>
</evidence>
<keyword evidence="2" id="KW-1133">Transmembrane helix</keyword>
<dbReference type="EMBL" id="CP110232">
    <property type="protein sequence ID" value="WEG73372.1"/>
    <property type="molecule type" value="Genomic_DNA"/>
</dbReference>
<protein>
    <submittedName>
        <fullName evidence="4">Cell division site-positioning protein MapZ family protein</fullName>
    </submittedName>
</protein>
<keyword evidence="4" id="KW-0132">Cell division</keyword>
<feature type="compositionally biased region" description="Polar residues" evidence="1">
    <location>
        <begin position="248"/>
        <end position="297"/>
    </location>
</feature>
<feature type="compositionally biased region" description="Basic and acidic residues" evidence="1">
    <location>
        <begin position="187"/>
        <end position="246"/>
    </location>
</feature>
<feature type="transmembrane region" description="Helical" evidence="2">
    <location>
        <begin position="7"/>
        <end position="27"/>
    </location>
</feature>
<reference evidence="4" key="1">
    <citation type="submission" date="2022-10" db="EMBL/GenBank/DDBJ databases">
        <title>Vagococcus sp. isolated from poultry meat.</title>
        <authorList>
            <person name="Johansson P."/>
            <person name="Bjorkroth J."/>
        </authorList>
    </citation>
    <scope>NUCLEOTIDE SEQUENCE</scope>
    <source>
        <strain evidence="4">STAA11</strain>
    </source>
</reference>
<dbReference type="RefSeq" id="WP_275469175.1">
    <property type="nucleotide sequence ID" value="NZ_CP110232.1"/>
</dbReference>
<dbReference type="KEGG" id="vie:OL234_00210"/>
<evidence type="ECO:0000256" key="1">
    <source>
        <dbReference type="SAM" id="MobiDB-lite"/>
    </source>
</evidence>
<dbReference type="AlphaFoldDB" id="A0AAF0CVA4"/>
<keyword evidence="5" id="KW-1185">Reference proteome</keyword>
<keyword evidence="2" id="KW-0812">Transmembrane</keyword>
<dbReference type="Proteomes" id="UP001179647">
    <property type="component" value="Chromosome"/>
</dbReference>
<organism evidence="4 5">
    <name type="scientific">Vagococcus intermedius</name>
    <dbReference type="NCBI Taxonomy" id="2991418"/>
    <lineage>
        <taxon>Bacteria</taxon>
        <taxon>Bacillati</taxon>
        <taxon>Bacillota</taxon>
        <taxon>Bacilli</taxon>
        <taxon>Lactobacillales</taxon>
        <taxon>Enterococcaceae</taxon>
        <taxon>Vagococcus</taxon>
    </lineage>
</organism>
<evidence type="ECO:0000313" key="4">
    <source>
        <dbReference type="EMBL" id="WEG73372.1"/>
    </source>
</evidence>
<proteinExistence type="predicted"/>
<dbReference type="InterPro" id="IPR041295">
    <property type="entry name" value="MapZ_EC1"/>
</dbReference>
<evidence type="ECO:0000259" key="3">
    <source>
        <dbReference type="Pfam" id="PF18041"/>
    </source>
</evidence>
<gene>
    <name evidence="4" type="ORF">OL234_00210</name>
</gene>
<keyword evidence="4" id="KW-0131">Cell cycle</keyword>
<accession>A0AAF0CVA4</accession>
<dbReference type="Pfam" id="PF18041">
    <property type="entry name" value="MapZ_EC1"/>
    <property type="match status" value="1"/>
</dbReference>
<dbReference type="GO" id="GO:0051301">
    <property type="term" value="P:cell division"/>
    <property type="evidence" value="ECO:0007669"/>
    <property type="project" value="UniProtKB-KW"/>
</dbReference>
<sequence>MRNLNKYLIVGVSFLFAVGAISIGMWYSQAQTSKIVTKKPVEVIDKKKKTVKEEIEKDNSEPKANLDLEEYYAEPEHVFLAESLTDDKINEIKEKLKDYSKEDQQAFERIGDKWEIQKELNDMFDSPILLGGNFLEANVKSDIDKKSVEKLEKKLKDKDFQDYFAITVQDILDNRVKSELVDDSDNDGQKEQEEREAEEIARKEQEEREAEESLRKEQQEEQEAKEAEDVAKKEQEAEETAKKEQEDLTNNDSSVEMPTEQVEPNGSPTGDNLDTTAESNNIQETDNETTGMLDNPM</sequence>